<evidence type="ECO:0000256" key="4">
    <source>
        <dbReference type="ARBA" id="ARBA00022692"/>
    </source>
</evidence>
<feature type="transmembrane region" description="Helical" evidence="8">
    <location>
        <begin position="286"/>
        <end position="306"/>
    </location>
</feature>
<feature type="transmembrane region" description="Helical" evidence="8">
    <location>
        <begin position="259"/>
        <end position="279"/>
    </location>
</feature>
<evidence type="ECO:0000256" key="3">
    <source>
        <dbReference type="ARBA" id="ARBA00022475"/>
    </source>
</evidence>
<dbReference type="PANTHER" id="PTHR42703">
    <property type="entry name" value="NADH DEHYDROGENASE"/>
    <property type="match status" value="1"/>
</dbReference>
<evidence type="ECO:0000256" key="1">
    <source>
        <dbReference type="ARBA" id="ARBA00004651"/>
    </source>
</evidence>
<dbReference type="Pfam" id="PF00361">
    <property type="entry name" value="Proton_antipo_M"/>
    <property type="match status" value="1"/>
</dbReference>
<feature type="transmembrane region" description="Helical" evidence="8">
    <location>
        <begin position="393"/>
        <end position="418"/>
    </location>
</feature>
<dbReference type="NCBIfam" id="NF009309">
    <property type="entry name" value="PRK12666.1"/>
    <property type="match status" value="1"/>
</dbReference>
<dbReference type="GO" id="GO:0042773">
    <property type="term" value="P:ATP synthesis coupled electron transport"/>
    <property type="evidence" value="ECO:0007669"/>
    <property type="project" value="InterPro"/>
</dbReference>
<feature type="transmembrane region" description="Helical" evidence="8">
    <location>
        <begin position="217"/>
        <end position="239"/>
    </location>
</feature>
<sequence length="491" mass="52182">MLFKRGDSQRFHRTLAAIGMVAQLAVAITLLVQSSDGAIRSYALGDWQPPFGIILVLDRLAAYMVLISTLLGSAALLYSSGGQDARGSNFHALFQFQLMGINGAFLTGDIFNLFVFFEILLIASYGLILHSGGRKRTLAGLHYVVLNIAASSFFLIAIGTLYGTLGTLNMADLAVQVTNMDPRRAALVQSAALLLMAVFLLKSAILPLHFWLPRAYAAAPGAVAAIFAIMTKVGIYSILRVYTQIFGDHAGELANFAHVWLWWGGLATLAIGGIGVFSSPDLRLQVSYLTLISVGTMVAALGMSHPASYSALLFYLPHTTFISAGLFLLSEVIGRQRGRASTRIVKSRRLRQPYLLGALYMIGMLGILGLPPFSGALAKTLILFSAQGSEGAWLWPLVLGSTLLGIVSTSRAGTTVFWRSGASASTKGPLLNLRTGGAVVMLIGVAVLMPIFAGPISAYTDTITAQLLDTNAYTEALLGVSIDTAGEESGP</sequence>
<evidence type="ECO:0000259" key="9">
    <source>
        <dbReference type="Pfam" id="PF00361"/>
    </source>
</evidence>
<evidence type="ECO:0000256" key="5">
    <source>
        <dbReference type="ARBA" id="ARBA00022989"/>
    </source>
</evidence>
<feature type="domain" description="NADH:quinone oxidoreductase/Mrp antiporter transmembrane" evidence="9">
    <location>
        <begin position="109"/>
        <end position="403"/>
    </location>
</feature>
<dbReference type="GO" id="GO:0005886">
    <property type="term" value="C:plasma membrane"/>
    <property type="evidence" value="ECO:0007669"/>
    <property type="project" value="UniProtKB-SubCell"/>
</dbReference>
<evidence type="ECO:0000256" key="2">
    <source>
        <dbReference type="ARBA" id="ARBA00005346"/>
    </source>
</evidence>
<dbReference type="InterPro" id="IPR050586">
    <property type="entry name" value="CPA3_Na-H_Antiporter_D"/>
</dbReference>
<evidence type="ECO:0000256" key="7">
    <source>
        <dbReference type="RuleBase" id="RU000320"/>
    </source>
</evidence>
<keyword evidence="11" id="KW-1185">Reference proteome</keyword>
<keyword evidence="4 7" id="KW-0812">Transmembrane</keyword>
<keyword evidence="3" id="KW-1003">Cell membrane</keyword>
<name>A0A172YKI6_9GAMM</name>
<feature type="transmembrane region" description="Helical" evidence="8">
    <location>
        <begin position="113"/>
        <end position="132"/>
    </location>
</feature>
<gene>
    <name evidence="10" type="ORF">A5892_14710</name>
</gene>
<dbReference type="KEGG" id="haa:A5892_14710"/>
<dbReference type="AlphaFoldDB" id="A0A172YKI6"/>
<dbReference type="EMBL" id="CP015243">
    <property type="protein sequence ID" value="ANF59696.1"/>
    <property type="molecule type" value="Genomic_DNA"/>
</dbReference>
<protein>
    <submittedName>
        <fullName evidence="10">Cation:proton antiporter</fullName>
    </submittedName>
</protein>
<feature type="transmembrane region" description="Helical" evidence="8">
    <location>
        <begin position="354"/>
        <end position="373"/>
    </location>
</feature>
<feature type="transmembrane region" description="Helical" evidence="8">
    <location>
        <begin position="430"/>
        <end position="453"/>
    </location>
</feature>
<dbReference type="GO" id="GO:0008137">
    <property type="term" value="F:NADH dehydrogenase (ubiquinone) activity"/>
    <property type="evidence" value="ECO:0007669"/>
    <property type="project" value="InterPro"/>
</dbReference>
<comment type="subcellular location">
    <subcellularLocation>
        <location evidence="1">Cell membrane</location>
        <topology evidence="1">Multi-pass membrane protein</topology>
    </subcellularLocation>
    <subcellularLocation>
        <location evidence="7">Membrane</location>
        <topology evidence="7">Multi-pass membrane protein</topology>
    </subcellularLocation>
</comment>
<organism evidence="10 11">
    <name type="scientific">Halotalea alkalilenta</name>
    <dbReference type="NCBI Taxonomy" id="376489"/>
    <lineage>
        <taxon>Bacteria</taxon>
        <taxon>Pseudomonadati</taxon>
        <taxon>Pseudomonadota</taxon>
        <taxon>Gammaproteobacteria</taxon>
        <taxon>Oceanospirillales</taxon>
        <taxon>Halomonadaceae</taxon>
        <taxon>Halotalea</taxon>
    </lineage>
</organism>
<feature type="transmembrane region" description="Helical" evidence="8">
    <location>
        <begin position="90"/>
        <end position="107"/>
    </location>
</feature>
<comment type="similarity">
    <text evidence="2">Belongs to the CPA3 antiporters (TC 2.A.63) subunit D family.</text>
</comment>
<accession>A0A172YKI6</accession>
<feature type="transmembrane region" description="Helical" evidence="8">
    <location>
        <begin position="185"/>
        <end position="205"/>
    </location>
</feature>
<evidence type="ECO:0000256" key="6">
    <source>
        <dbReference type="ARBA" id="ARBA00023136"/>
    </source>
</evidence>
<feature type="transmembrane region" description="Helical" evidence="8">
    <location>
        <begin position="144"/>
        <end position="165"/>
    </location>
</feature>
<dbReference type="InterPro" id="IPR003918">
    <property type="entry name" value="NADH_UbQ_OxRdtase"/>
</dbReference>
<evidence type="ECO:0000313" key="11">
    <source>
        <dbReference type="Proteomes" id="UP000077875"/>
    </source>
</evidence>
<dbReference type="Proteomes" id="UP000077875">
    <property type="component" value="Chromosome"/>
</dbReference>
<dbReference type="STRING" id="376489.A5892_14710"/>
<dbReference type="PRINTS" id="PR01437">
    <property type="entry name" value="NUOXDRDTASE4"/>
</dbReference>
<evidence type="ECO:0000313" key="10">
    <source>
        <dbReference type="EMBL" id="ANF59696.1"/>
    </source>
</evidence>
<keyword evidence="5 8" id="KW-1133">Transmembrane helix</keyword>
<reference evidence="10 11" key="1">
    <citation type="submission" date="2016-04" db="EMBL/GenBank/DDBJ databases">
        <title>Complete Genome Sequence of Halotalea alkalilenta IHB B 13600.</title>
        <authorList>
            <person name="Swarnkar M.K."/>
            <person name="Sharma A."/>
            <person name="Kaushal K."/>
            <person name="Soni R."/>
            <person name="Rana S."/>
            <person name="Singh A.K."/>
            <person name="Gulati A."/>
        </authorList>
    </citation>
    <scope>NUCLEOTIDE SEQUENCE [LARGE SCALE GENOMIC DNA]</scope>
    <source>
        <strain evidence="10 11">IHB B 13600</strain>
    </source>
</reference>
<feature type="transmembrane region" description="Helical" evidence="8">
    <location>
        <begin position="61"/>
        <end position="78"/>
    </location>
</feature>
<evidence type="ECO:0000256" key="8">
    <source>
        <dbReference type="SAM" id="Phobius"/>
    </source>
</evidence>
<dbReference type="PANTHER" id="PTHR42703:SF1">
    <property type="entry name" value="NA(+)_H(+) ANTIPORTER SUBUNIT D1"/>
    <property type="match status" value="1"/>
</dbReference>
<proteinExistence type="inferred from homology"/>
<feature type="transmembrane region" description="Helical" evidence="8">
    <location>
        <begin position="312"/>
        <end position="333"/>
    </location>
</feature>
<keyword evidence="6 8" id="KW-0472">Membrane</keyword>
<dbReference type="InterPro" id="IPR001750">
    <property type="entry name" value="ND/Mrp_TM"/>
</dbReference>